<protein>
    <recommendedName>
        <fullName evidence="1">Spore protein YkvP/CgeB glycosyl transferase-like domain-containing protein</fullName>
    </recommendedName>
</protein>
<dbReference type="OrthoDB" id="9179708at2"/>
<proteinExistence type="predicted"/>
<dbReference type="InterPro" id="IPR055259">
    <property type="entry name" value="YkvP/CgeB_Glyco_trans-like"/>
</dbReference>
<name>Q02BJ8_SOLUE</name>
<dbReference type="AlphaFoldDB" id="Q02BJ8"/>
<feature type="domain" description="Spore protein YkvP/CgeB glycosyl transferase-like" evidence="1">
    <location>
        <begin position="293"/>
        <end position="429"/>
    </location>
</feature>
<gene>
    <name evidence="2" type="ordered locus">Acid_0562</name>
</gene>
<reference evidence="2" key="1">
    <citation type="submission" date="2006-10" db="EMBL/GenBank/DDBJ databases">
        <title>Complete sequence of Solibacter usitatus Ellin6076.</title>
        <authorList>
            <consortium name="US DOE Joint Genome Institute"/>
            <person name="Copeland A."/>
            <person name="Lucas S."/>
            <person name="Lapidus A."/>
            <person name="Barry K."/>
            <person name="Detter J.C."/>
            <person name="Glavina del Rio T."/>
            <person name="Hammon N."/>
            <person name="Israni S."/>
            <person name="Dalin E."/>
            <person name="Tice H."/>
            <person name="Pitluck S."/>
            <person name="Thompson L.S."/>
            <person name="Brettin T."/>
            <person name="Bruce D."/>
            <person name="Han C."/>
            <person name="Tapia R."/>
            <person name="Gilna P."/>
            <person name="Schmutz J."/>
            <person name="Larimer F."/>
            <person name="Land M."/>
            <person name="Hauser L."/>
            <person name="Kyrpides N."/>
            <person name="Mikhailova N."/>
            <person name="Janssen P.H."/>
            <person name="Kuske C.R."/>
            <person name="Richardson P."/>
        </authorList>
    </citation>
    <scope>NUCLEOTIDE SEQUENCE</scope>
    <source>
        <strain evidence="2">Ellin6076</strain>
    </source>
</reference>
<dbReference type="eggNOG" id="ENOG5033XZ2">
    <property type="taxonomic scope" value="Bacteria"/>
</dbReference>
<sequence length="437" mass="49586">MPGPLTGLRIVVTIPPHVWFGGVDYDFAVEMSEELRTLGAEVFDLEIAGFHSGNANYIAGAIEGLKAFRPDVALPLPNALYALLCVTREGRNILTDVLQIPTVMLWDHGLLQLPRQILKHQPSIPAEAQGDAVRRLRKVMNHALYCHYSPDRGHVAALDQLGVVEASKVHFFLQPAYPNFVRHGYRPPGSNAFRTRVAFAGNVYLQASKDLPFRNQPVLAGIESRVLAAKKARLTECLWDLFLTEIQALDKPARKELRLEPDSTFFWNFVHEEIELVGNTDVRLAVLTGLKREFEFYGNFVEPKSTETLLGQYRIQFRKCLDYFTELPLLFMNSDVIVDVINLGYNSGISPKVMGCFACGGFVLFDYKDDFRKTIGDVANQVMYRSVDHLNTLVDEYLTDARKRRDVSRYLQHRIATEFSFAALAKHILVDKPVWRR</sequence>
<dbReference type="InParanoid" id="Q02BJ8"/>
<evidence type="ECO:0000313" key="2">
    <source>
        <dbReference type="EMBL" id="ABJ81568.1"/>
    </source>
</evidence>
<dbReference type="EMBL" id="CP000473">
    <property type="protein sequence ID" value="ABJ81568.1"/>
    <property type="molecule type" value="Genomic_DNA"/>
</dbReference>
<dbReference type="Pfam" id="PF13524">
    <property type="entry name" value="Glyco_trans_1_2"/>
    <property type="match status" value="1"/>
</dbReference>
<dbReference type="STRING" id="234267.Acid_0562"/>
<accession>Q02BJ8</accession>
<organism evidence="2">
    <name type="scientific">Solibacter usitatus (strain Ellin6076)</name>
    <dbReference type="NCBI Taxonomy" id="234267"/>
    <lineage>
        <taxon>Bacteria</taxon>
        <taxon>Pseudomonadati</taxon>
        <taxon>Acidobacteriota</taxon>
        <taxon>Terriglobia</taxon>
        <taxon>Bryobacterales</taxon>
        <taxon>Solibacteraceae</taxon>
        <taxon>Candidatus Solibacter</taxon>
    </lineage>
</organism>
<dbReference type="KEGG" id="sus:Acid_0562"/>
<dbReference type="HOGENOM" id="CLU_620965_0_0_0"/>
<evidence type="ECO:0000259" key="1">
    <source>
        <dbReference type="Pfam" id="PF13524"/>
    </source>
</evidence>